<dbReference type="SMART" id="SM00382">
    <property type="entry name" value="AAA"/>
    <property type="match status" value="1"/>
</dbReference>
<evidence type="ECO:0000256" key="8">
    <source>
        <dbReference type="SAM" id="MobiDB-lite"/>
    </source>
</evidence>
<feature type="domain" description="ABC transporter" evidence="10">
    <location>
        <begin position="591"/>
        <end position="829"/>
    </location>
</feature>
<accession>A0A9N8ZH51</accession>
<dbReference type="Pfam" id="PF12698">
    <property type="entry name" value="ABC2_membrane_3"/>
    <property type="match status" value="1"/>
</dbReference>
<dbReference type="InterPro" id="IPR026082">
    <property type="entry name" value="ABCA"/>
</dbReference>
<evidence type="ECO:0000256" key="6">
    <source>
        <dbReference type="ARBA" id="ARBA00022989"/>
    </source>
</evidence>
<dbReference type="PANTHER" id="PTHR19229">
    <property type="entry name" value="ATP-BINDING CASSETTE TRANSPORTER SUBFAMILY A ABCA"/>
    <property type="match status" value="1"/>
</dbReference>
<evidence type="ECO:0000256" key="7">
    <source>
        <dbReference type="ARBA" id="ARBA00023136"/>
    </source>
</evidence>
<dbReference type="Gene3D" id="3.40.50.300">
    <property type="entry name" value="P-loop containing nucleotide triphosphate hydrolases"/>
    <property type="match status" value="1"/>
</dbReference>
<evidence type="ECO:0000313" key="11">
    <source>
        <dbReference type="EMBL" id="CAG8495553.1"/>
    </source>
</evidence>
<protein>
    <submittedName>
        <fullName evidence="11">10807_t:CDS:1</fullName>
    </submittedName>
</protein>
<dbReference type="GO" id="GO:0016887">
    <property type="term" value="F:ATP hydrolysis activity"/>
    <property type="evidence" value="ECO:0007669"/>
    <property type="project" value="InterPro"/>
</dbReference>
<dbReference type="GO" id="GO:0005524">
    <property type="term" value="F:ATP binding"/>
    <property type="evidence" value="ECO:0007669"/>
    <property type="project" value="UniProtKB-KW"/>
</dbReference>
<gene>
    <name evidence="11" type="ORF">AGERDE_LOCUS3977</name>
</gene>
<reference evidence="11" key="1">
    <citation type="submission" date="2021-06" db="EMBL/GenBank/DDBJ databases">
        <authorList>
            <person name="Kallberg Y."/>
            <person name="Tangrot J."/>
            <person name="Rosling A."/>
        </authorList>
    </citation>
    <scope>NUCLEOTIDE SEQUENCE</scope>
    <source>
        <strain evidence="11">MT106</strain>
    </source>
</reference>
<feature type="transmembrane region" description="Helical" evidence="9">
    <location>
        <begin position="392"/>
        <end position="417"/>
    </location>
</feature>
<feature type="transmembrane region" description="Helical" evidence="9">
    <location>
        <begin position="327"/>
        <end position="350"/>
    </location>
</feature>
<evidence type="ECO:0000259" key="10">
    <source>
        <dbReference type="PROSITE" id="PS50893"/>
    </source>
</evidence>
<evidence type="ECO:0000256" key="4">
    <source>
        <dbReference type="ARBA" id="ARBA00022741"/>
    </source>
</evidence>
<feature type="transmembrane region" description="Helical" evidence="9">
    <location>
        <begin position="429"/>
        <end position="447"/>
    </location>
</feature>
<proteinExistence type="predicted"/>
<keyword evidence="7 9" id="KW-0472">Membrane</keyword>
<dbReference type="AlphaFoldDB" id="A0A9N8ZH51"/>
<dbReference type="InterPro" id="IPR017871">
    <property type="entry name" value="ABC_transporter-like_CS"/>
</dbReference>
<dbReference type="FunFam" id="3.40.50.300:FF:000665">
    <property type="entry name" value="ABC transporter A family member 2"/>
    <property type="match status" value="1"/>
</dbReference>
<dbReference type="InterPro" id="IPR013525">
    <property type="entry name" value="ABC2_TM"/>
</dbReference>
<comment type="caution">
    <text evidence="11">The sequence shown here is derived from an EMBL/GenBank/DDBJ whole genome shotgun (WGS) entry which is preliminary data.</text>
</comment>
<name>A0A9N8ZH51_9GLOM</name>
<feature type="region of interest" description="Disordered" evidence="8">
    <location>
        <begin position="1"/>
        <end position="39"/>
    </location>
</feature>
<dbReference type="PROSITE" id="PS00211">
    <property type="entry name" value="ABC_TRANSPORTER_1"/>
    <property type="match status" value="1"/>
</dbReference>
<dbReference type="PANTHER" id="PTHR19229:SF205">
    <property type="entry name" value="ABC TRANSPORTER A FAMILY MEMBER 1-RELATED"/>
    <property type="match status" value="1"/>
</dbReference>
<dbReference type="InterPro" id="IPR003593">
    <property type="entry name" value="AAA+_ATPase"/>
</dbReference>
<dbReference type="OrthoDB" id="8061355at2759"/>
<feature type="transmembrane region" description="Helical" evidence="9">
    <location>
        <begin position="362"/>
        <end position="383"/>
    </location>
</feature>
<evidence type="ECO:0000313" key="12">
    <source>
        <dbReference type="Proteomes" id="UP000789831"/>
    </source>
</evidence>
<dbReference type="EMBL" id="CAJVPL010000426">
    <property type="protein sequence ID" value="CAG8495553.1"/>
    <property type="molecule type" value="Genomic_DNA"/>
</dbReference>
<evidence type="ECO:0000256" key="2">
    <source>
        <dbReference type="ARBA" id="ARBA00022448"/>
    </source>
</evidence>
<evidence type="ECO:0000256" key="5">
    <source>
        <dbReference type="ARBA" id="ARBA00022840"/>
    </source>
</evidence>
<dbReference type="GO" id="GO:0005319">
    <property type="term" value="F:lipid transporter activity"/>
    <property type="evidence" value="ECO:0007669"/>
    <property type="project" value="TreeGrafter"/>
</dbReference>
<evidence type="ECO:0000256" key="1">
    <source>
        <dbReference type="ARBA" id="ARBA00004141"/>
    </source>
</evidence>
<dbReference type="PROSITE" id="PS50893">
    <property type="entry name" value="ABC_TRANSPORTER_2"/>
    <property type="match status" value="1"/>
</dbReference>
<dbReference type="SUPFAM" id="SSF52540">
    <property type="entry name" value="P-loop containing nucleoside triphosphate hydrolases"/>
    <property type="match status" value="1"/>
</dbReference>
<sequence>MDQLSPSWGTNSNTLNTPSQVSLNSNSAISSGESNQNEKVIQPQSPNVFKLFFVQLWIMIKRNFILQIRYRKSTISQAIAGPFMFLLLLFILQKADNVVQKKAYYHPKSYPLLGVLQCQGRHESSPCINVMYTPEKHKDIMQAFSTNNQKRTGQSMPLEDVKLDLTTRPDKKLGIVAVPDATFIYNYTLNNPNVTLFGIEFTIEDGPPTNYRYQIWFNSTQTNNNSDVFNEQLLSFQRGIDEAIVTVATNSSPGSSNSPAMNLQLKEWPIVPPKTITDQMVANLGALFFFCAEMVIFISILNTVVAEKEAKLADSLVMMGLKKEAYWLAYFVSNGWLILVCSLVICIFGLAFDFAVFRHTNFLVLLITFILFGLAMVTLAFFITTFCRTARVAVLVGIFLFIIGLIFQSFAFSNAYIGYIWWDKNTSKIGWIILIFIPFFNFGKIFLDMSQLTTGKYDYLTDTFAPGPGFKWGDLYNPLTDKYLPSYDAAGRKPDVPAPVQSWYLLLMNIVLYLFLTWYFDKVIPDEFGTRRSPLFFLSPKYWGLRISKGYTMQSWLQKYQKAAVESHEGEDTDVAAERNATFDTDNDAVLRIANLRKVFRHSMFYTSKLDKVAVNDLCLTLKEGKCLALLGQNGAGKSTSMNILSGMTPATSGDALMYGLSVREDIDSIRKIMGVCPQHDLLFNDLTAREHIELYAGIKMVPREEIETLVNERLAAVRLTKVADKFAGTYSGGMKRRLSMVVSTIGDPQIIFMDEPTTGMDPVNRRHVWSFIENFKRGRVIILTTHSMEEADVLGDRICVMAHGRLRALGNAIHLKNRFGAGYRVSLVTHPLDSSRAKQLIEQQVPDAVLEDDSAGALIYELPMSALPSLPALVRWFEENRELSSVEEGKPMISSWGVSQKGLEEAFLKL</sequence>
<keyword evidence="6 9" id="KW-1133">Transmembrane helix</keyword>
<evidence type="ECO:0000256" key="9">
    <source>
        <dbReference type="SAM" id="Phobius"/>
    </source>
</evidence>
<dbReference type="Pfam" id="PF00005">
    <property type="entry name" value="ABC_tran"/>
    <property type="match status" value="1"/>
</dbReference>
<evidence type="ECO:0000256" key="3">
    <source>
        <dbReference type="ARBA" id="ARBA00022692"/>
    </source>
</evidence>
<keyword evidence="4" id="KW-0547">Nucleotide-binding</keyword>
<dbReference type="GO" id="GO:0140359">
    <property type="term" value="F:ABC-type transporter activity"/>
    <property type="evidence" value="ECO:0007669"/>
    <property type="project" value="InterPro"/>
</dbReference>
<dbReference type="GO" id="GO:0016020">
    <property type="term" value="C:membrane"/>
    <property type="evidence" value="ECO:0007669"/>
    <property type="project" value="UniProtKB-SubCell"/>
</dbReference>
<keyword evidence="5" id="KW-0067">ATP-binding</keyword>
<organism evidence="11 12">
    <name type="scientific">Ambispora gerdemannii</name>
    <dbReference type="NCBI Taxonomy" id="144530"/>
    <lineage>
        <taxon>Eukaryota</taxon>
        <taxon>Fungi</taxon>
        <taxon>Fungi incertae sedis</taxon>
        <taxon>Mucoromycota</taxon>
        <taxon>Glomeromycotina</taxon>
        <taxon>Glomeromycetes</taxon>
        <taxon>Archaeosporales</taxon>
        <taxon>Ambisporaceae</taxon>
        <taxon>Ambispora</taxon>
    </lineage>
</organism>
<dbReference type="InterPro" id="IPR003439">
    <property type="entry name" value="ABC_transporter-like_ATP-bd"/>
</dbReference>
<keyword evidence="12" id="KW-1185">Reference proteome</keyword>
<dbReference type="CDD" id="cd03263">
    <property type="entry name" value="ABC_subfamily_A"/>
    <property type="match status" value="1"/>
</dbReference>
<feature type="transmembrane region" description="Helical" evidence="9">
    <location>
        <begin position="502"/>
        <end position="520"/>
    </location>
</feature>
<feature type="transmembrane region" description="Helical" evidence="9">
    <location>
        <begin position="284"/>
        <end position="306"/>
    </location>
</feature>
<comment type="subcellular location">
    <subcellularLocation>
        <location evidence="1">Membrane</location>
        <topology evidence="1">Multi-pass membrane protein</topology>
    </subcellularLocation>
</comment>
<keyword evidence="2" id="KW-0813">Transport</keyword>
<dbReference type="InterPro" id="IPR027417">
    <property type="entry name" value="P-loop_NTPase"/>
</dbReference>
<dbReference type="Proteomes" id="UP000789831">
    <property type="component" value="Unassembled WGS sequence"/>
</dbReference>
<keyword evidence="3 9" id="KW-0812">Transmembrane</keyword>